<gene>
    <name evidence="1" type="ORF">N018_06810</name>
</gene>
<evidence type="ECO:0000313" key="1">
    <source>
        <dbReference type="EMBL" id="AHG43515.1"/>
    </source>
</evidence>
<dbReference type="AlphaFoldDB" id="W0N227"/>
<name>W0N227_PSESX</name>
<sequence>MQVVTRAFFMRQQIYRRYQMKDYNFSNITISIQTIGPGNARTRKLTDVLLSFPFFK</sequence>
<dbReference type="Proteomes" id="UP000019089">
    <property type="component" value="Chromosome"/>
</dbReference>
<evidence type="ECO:0000313" key="2">
    <source>
        <dbReference type="Proteomes" id="UP000019089"/>
    </source>
</evidence>
<dbReference type="EMBL" id="CP007014">
    <property type="protein sequence ID" value="AHG43515.1"/>
    <property type="molecule type" value="Genomic_DNA"/>
</dbReference>
<organism evidence="1 2">
    <name type="scientific">Pseudomonas syringae CC1557</name>
    <dbReference type="NCBI Taxonomy" id="1357279"/>
    <lineage>
        <taxon>Bacteria</taxon>
        <taxon>Pseudomonadati</taxon>
        <taxon>Pseudomonadota</taxon>
        <taxon>Gammaproteobacteria</taxon>
        <taxon>Pseudomonadales</taxon>
        <taxon>Pseudomonadaceae</taxon>
        <taxon>Pseudomonas</taxon>
        <taxon>Pseudomonas syringae</taxon>
    </lineage>
</organism>
<dbReference type="KEGG" id="psyr:N018_06810"/>
<accession>W0N227</accession>
<proteinExistence type="predicted"/>
<protein>
    <submittedName>
        <fullName evidence="1">Uncharacterized protein</fullName>
    </submittedName>
</protein>
<dbReference type="HOGENOM" id="CLU_3010943_0_0_6"/>
<reference evidence="1 2" key="1">
    <citation type="submission" date="2013-12" db="EMBL/GenBank/DDBJ databases">
        <title>Interactions Between Genome Architecture and Virulence Genes in Pseudomonas syringae, strain CC1557 as a model.</title>
        <authorList>
            <person name="Baltrus D."/>
            <person name="Hockett K."/>
            <person name="Karlsrud E."/>
            <person name="Dougherty K."/>
            <person name="Nishimura M."/>
        </authorList>
    </citation>
    <scope>NUCLEOTIDE SEQUENCE [LARGE SCALE GENOMIC DNA]</scope>
    <source>
        <strain evidence="1 2">CC1557</strain>
    </source>
</reference>